<dbReference type="Gene3D" id="3.30.160.20">
    <property type="match status" value="1"/>
</dbReference>
<evidence type="ECO:0000256" key="5">
    <source>
        <dbReference type="HAMAP-Rule" id="MF_00093"/>
    </source>
</evidence>
<gene>
    <name evidence="5 10" type="primary">prfA</name>
    <name evidence="10" type="ORF">CAXC1_180043</name>
</gene>
<evidence type="ECO:0000256" key="6">
    <source>
        <dbReference type="NCBIfam" id="TIGR00019"/>
    </source>
</evidence>
<dbReference type="EMBL" id="CAWVOK010000009">
    <property type="protein sequence ID" value="CAK8162535.1"/>
    <property type="molecule type" value="Genomic_DNA"/>
</dbReference>
<dbReference type="SUPFAM" id="SSF75620">
    <property type="entry name" value="Release factor"/>
    <property type="match status" value="1"/>
</dbReference>
<dbReference type="Gene3D" id="3.30.70.1660">
    <property type="match status" value="1"/>
</dbReference>
<keyword evidence="3 5" id="KW-0488">Methylation</keyword>
<feature type="coiled-coil region" evidence="7">
    <location>
        <begin position="50"/>
        <end position="100"/>
    </location>
</feature>
<feature type="domain" description="Prokaryotic-type class I peptide chain release factors" evidence="9">
    <location>
        <begin position="232"/>
        <end position="248"/>
    </location>
</feature>
<dbReference type="InterPro" id="IPR000352">
    <property type="entry name" value="Pep_chain_release_fac_I"/>
</dbReference>
<dbReference type="PROSITE" id="PS00745">
    <property type="entry name" value="RF_PROK_I"/>
    <property type="match status" value="1"/>
</dbReference>
<comment type="caution">
    <text evidence="10">The sequence shown here is derived from an EMBL/GenBank/DDBJ whole genome shotgun (WGS) entry which is preliminary data.</text>
</comment>
<keyword evidence="11" id="KW-1185">Reference proteome</keyword>
<evidence type="ECO:0000256" key="7">
    <source>
        <dbReference type="SAM" id="Coils"/>
    </source>
</evidence>
<keyword evidence="4 5" id="KW-0648">Protein biosynthesis</keyword>
<dbReference type="RefSeq" id="WP_338363647.1">
    <property type="nucleotide sequence ID" value="NZ_CAWVOK010000009.1"/>
</dbReference>
<reference evidence="10 11" key="1">
    <citation type="submission" date="2024-01" db="EMBL/GenBank/DDBJ databases">
        <authorList>
            <person name="Kunselman E."/>
        </authorList>
    </citation>
    <scope>NUCLEOTIDE SEQUENCE [LARGE SCALE GENOMIC DNA]</scope>
    <source>
        <strain evidence="10">2 abalone samples</strain>
    </source>
</reference>
<dbReference type="Proteomes" id="UP001314181">
    <property type="component" value="Unassembled WGS sequence"/>
</dbReference>
<comment type="subcellular location">
    <subcellularLocation>
        <location evidence="5">Cytoplasm</location>
    </subcellularLocation>
</comment>
<dbReference type="Pfam" id="PF03462">
    <property type="entry name" value="PCRF"/>
    <property type="match status" value="1"/>
</dbReference>
<evidence type="ECO:0000256" key="4">
    <source>
        <dbReference type="ARBA" id="ARBA00022917"/>
    </source>
</evidence>
<dbReference type="HAMAP" id="MF_00093">
    <property type="entry name" value="Rel_fac_1"/>
    <property type="match status" value="1"/>
</dbReference>
<dbReference type="NCBIfam" id="NF001859">
    <property type="entry name" value="PRK00591.1"/>
    <property type="match status" value="1"/>
</dbReference>
<evidence type="ECO:0000256" key="1">
    <source>
        <dbReference type="ARBA" id="ARBA00002986"/>
    </source>
</evidence>
<dbReference type="Gene3D" id="6.10.140.1950">
    <property type="match status" value="1"/>
</dbReference>
<feature type="compositionally biased region" description="Basic and acidic residues" evidence="8">
    <location>
        <begin position="290"/>
        <end position="312"/>
    </location>
</feature>
<protein>
    <recommendedName>
        <fullName evidence="5 6">Peptide chain release factor 1</fullName>
        <shortName evidence="5">RF-1</shortName>
    </recommendedName>
</protein>
<sequence length="363" mass="41718">MGKEKLSFNQKLTSILKKHEELSAIMSNSEKLDKDKYIEYSKEYGQIEPLVNIIKQYLDLQHDLELLEEEKTKNNDTALSSMIEEEIANFKKQLAEQQNHIKLTLLPKEEDDQKNVILEIRLGTGGDEAALFVADLFRMYGRFAEQNKWKFEIMSIVDTGIGGYKEAIASITGKNVFEKMKFESGVHRVQRIPKTEASDRIHTSAATVAILPEAEDIDIKIDPKDIRIDVYRASGNGGQSVNTTESAVRITHIETGIVVTQQDEKSQHKNREKAMKVLKARLYDRKKRDKAQIRANDRKNQVGSGDRSERIRTYNFPQGRITDHRINLTVYKIDEILKEGKLNHLIEPLMISRRAEQMANFDE</sequence>
<feature type="modified residue" description="N5-methylglutamine" evidence="5">
    <location>
        <position position="239"/>
    </location>
</feature>
<dbReference type="SMART" id="SM00937">
    <property type="entry name" value="PCRF"/>
    <property type="match status" value="1"/>
</dbReference>
<feature type="region of interest" description="Disordered" evidence="8">
    <location>
        <begin position="286"/>
        <end position="314"/>
    </location>
</feature>
<dbReference type="PANTHER" id="PTHR43804">
    <property type="entry name" value="LD18447P"/>
    <property type="match status" value="1"/>
</dbReference>
<evidence type="ECO:0000256" key="2">
    <source>
        <dbReference type="ARBA" id="ARBA00010835"/>
    </source>
</evidence>
<dbReference type="InterPro" id="IPR050057">
    <property type="entry name" value="Prokaryotic/Mito_RF"/>
</dbReference>
<keyword evidence="5" id="KW-0963">Cytoplasm</keyword>
<comment type="PTM">
    <text evidence="5">Methylated by PrmC. Methylation increases the termination efficiency of RF1.</text>
</comment>
<dbReference type="Pfam" id="PF00472">
    <property type="entry name" value="RF-1"/>
    <property type="match status" value="1"/>
</dbReference>
<dbReference type="PANTHER" id="PTHR43804:SF7">
    <property type="entry name" value="LD18447P"/>
    <property type="match status" value="1"/>
</dbReference>
<evidence type="ECO:0000313" key="11">
    <source>
        <dbReference type="Proteomes" id="UP001314181"/>
    </source>
</evidence>
<evidence type="ECO:0000313" key="10">
    <source>
        <dbReference type="EMBL" id="CAK8162535.1"/>
    </source>
</evidence>
<dbReference type="NCBIfam" id="TIGR00019">
    <property type="entry name" value="prfA"/>
    <property type="match status" value="1"/>
</dbReference>
<evidence type="ECO:0000259" key="9">
    <source>
        <dbReference type="PROSITE" id="PS00745"/>
    </source>
</evidence>
<organism evidence="10 11">
    <name type="scientific">Candidatus Xenohaliotis californiensis</name>
    <dbReference type="NCBI Taxonomy" id="84677"/>
    <lineage>
        <taxon>Bacteria</taxon>
        <taxon>Pseudomonadati</taxon>
        <taxon>Pseudomonadota</taxon>
        <taxon>Alphaproteobacteria</taxon>
        <taxon>Rickettsiales</taxon>
        <taxon>Anaplasmataceae</taxon>
        <taxon>Candidatus Xenohaliotis</taxon>
    </lineage>
</organism>
<keyword evidence="7" id="KW-0175">Coiled coil</keyword>
<accession>A0ABM9N7G9</accession>
<dbReference type="InterPro" id="IPR045853">
    <property type="entry name" value="Pep_chain_release_fac_I_sf"/>
</dbReference>
<evidence type="ECO:0000256" key="3">
    <source>
        <dbReference type="ARBA" id="ARBA00022481"/>
    </source>
</evidence>
<name>A0ABM9N7G9_9RICK</name>
<dbReference type="InterPro" id="IPR005139">
    <property type="entry name" value="PCRF"/>
</dbReference>
<evidence type="ECO:0000256" key="8">
    <source>
        <dbReference type="SAM" id="MobiDB-lite"/>
    </source>
</evidence>
<dbReference type="InterPro" id="IPR004373">
    <property type="entry name" value="RF-1"/>
</dbReference>
<comment type="similarity">
    <text evidence="2 5">Belongs to the prokaryotic/mitochondrial release factor family.</text>
</comment>
<comment type="function">
    <text evidence="1 5">Peptide chain release factor 1 directs the termination of translation in response to the peptide chain termination codons UAG and UAA.</text>
</comment>
<proteinExistence type="inferred from homology"/>